<keyword evidence="2" id="KW-1185">Reference proteome</keyword>
<dbReference type="Proteomes" id="UP000076563">
    <property type="component" value="Unassembled WGS sequence"/>
</dbReference>
<dbReference type="OrthoDB" id="9782855at2"/>
<sequence>MNKKINPKNNEITNRILLKTFRSNEDLNLYQDENSSGESNIINLHKMSEIYNANWFLTAEKPITSHRKVLGNFIVFVKKIIRKITLRWYVNPITSQQTVFNSSIASSMNEIIKKLEENDKVLIEMSNKIAEQEEQNKYSILQLEQSFVRQYKTYVEGQIESTKADIESTKADIESTKADIESSIKIDIETLKQYSLTSENTNNLINEKLNKLIAEFTSNSSITHNHIAQFHDIIHQIQRNLHGEIGVLSNRLRRIERKYTNSIDDHSEEKTVSTNEKNKADNNEKLDFDYYLFEERFRGPFEVIKKRQAIYLEYFAGKSNILDVGCGRGEFLELLTENNISCVGIDINKDMVDASKERGFDVYQMDLFSYLSEVPDNSLGGMFLSHVIEHLTPHQLTRFIELSYKKLSPTSYLIMETPNPTSLYIYANSFYQDLTHVKPVHPGTLRFMAECIGYRDLKIEFLAPVDNNTILQRVEIPGLPSGSLDAINENFEKINKLVYNYQDYVLIAKK</sequence>
<dbReference type="Pfam" id="PF13489">
    <property type="entry name" value="Methyltransf_23"/>
    <property type="match status" value="1"/>
</dbReference>
<accession>A0A161RYJ8</accession>
<gene>
    <name evidence="1" type="ORF">AV654_06280</name>
</gene>
<dbReference type="Gene3D" id="3.40.50.150">
    <property type="entry name" value="Vaccinia Virus protein VP39"/>
    <property type="match status" value="1"/>
</dbReference>
<reference evidence="2" key="1">
    <citation type="submission" date="2016-01" db="EMBL/GenBank/DDBJ databases">
        <title>Draft genome of Chromobacterium sp. F49.</title>
        <authorList>
            <person name="Hong K.W."/>
        </authorList>
    </citation>
    <scope>NUCLEOTIDE SEQUENCE [LARGE SCALE GENOMIC DNA]</scope>
    <source>
        <strain evidence="2">M63</strain>
    </source>
</reference>
<dbReference type="PANTHER" id="PTHR43861">
    <property type="entry name" value="TRANS-ACONITATE 2-METHYLTRANSFERASE-RELATED"/>
    <property type="match status" value="1"/>
</dbReference>
<organism evidence="1 2">
    <name type="scientific">Paenibacillus elgii</name>
    <dbReference type="NCBI Taxonomy" id="189691"/>
    <lineage>
        <taxon>Bacteria</taxon>
        <taxon>Bacillati</taxon>
        <taxon>Bacillota</taxon>
        <taxon>Bacilli</taxon>
        <taxon>Bacillales</taxon>
        <taxon>Paenibacillaceae</taxon>
        <taxon>Paenibacillus</taxon>
    </lineage>
</organism>
<protein>
    <submittedName>
        <fullName evidence="1">Uncharacterized protein</fullName>
    </submittedName>
</protein>
<evidence type="ECO:0000313" key="1">
    <source>
        <dbReference type="EMBL" id="KZE70488.1"/>
    </source>
</evidence>
<name>A0A161RYJ8_9BACL</name>
<dbReference type="SUPFAM" id="SSF53335">
    <property type="entry name" value="S-adenosyl-L-methionine-dependent methyltransferases"/>
    <property type="match status" value="1"/>
</dbReference>
<dbReference type="InterPro" id="IPR029063">
    <property type="entry name" value="SAM-dependent_MTases_sf"/>
</dbReference>
<dbReference type="CDD" id="cd02440">
    <property type="entry name" value="AdoMet_MTases"/>
    <property type="match status" value="1"/>
</dbReference>
<evidence type="ECO:0000313" key="2">
    <source>
        <dbReference type="Proteomes" id="UP000076563"/>
    </source>
</evidence>
<dbReference type="RefSeq" id="WP_063188449.1">
    <property type="nucleotide sequence ID" value="NZ_LQRA01000121.1"/>
</dbReference>
<dbReference type="EMBL" id="LQRA01000121">
    <property type="protein sequence ID" value="KZE70488.1"/>
    <property type="molecule type" value="Genomic_DNA"/>
</dbReference>
<dbReference type="AlphaFoldDB" id="A0A161RYJ8"/>
<comment type="caution">
    <text evidence="1">The sequence shown here is derived from an EMBL/GenBank/DDBJ whole genome shotgun (WGS) entry which is preliminary data.</text>
</comment>
<proteinExistence type="predicted"/>